<comment type="caution">
    <text evidence="2">The sequence shown here is derived from an EMBL/GenBank/DDBJ whole genome shotgun (WGS) entry which is preliminary data.</text>
</comment>
<proteinExistence type="predicted"/>
<feature type="region of interest" description="Disordered" evidence="1">
    <location>
        <begin position="58"/>
        <end position="151"/>
    </location>
</feature>
<evidence type="ECO:0000256" key="1">
    <source>
        <dbReference type="SAM" id="MobiDB-lite"/>
    </source>
</evidence>
<feature type="compositionally biased region" description="Acidic residues" evidence="1">
    <location>
        <begin position="120"/>
        <end position="131"/>
    </location>
</feature>
<dbReference type="AlphaFoldDB" id="A0A8T8SGY9"/>
<dbReference type="Proteomes" id="UP000077671">
    <property type="component" value="Unassembled WGS sequence"/>
</dbReference>
<accession>A0A8T8SGY9</accession>
<evidence type="ECO:0000313" key="3">
    <source>
        <dbReference type="Proteomes" id="UP000077671"/>
    </source>
</evidence>
<feature type="compositionally biased region" description="Acidic residues" evidence="1">
    <location>
        <begin position="139"/>
        <end position="151"/>
    </location>
</feature>
<dbReference type="EMBL" id="LWDD02002730">
    <property type="protein sequence ID" value="KAE8239989.1"/>
    <property type="molecule type" value="Genomic_DNA"/>
</dbReference>
<reference evidence="2" key="1">
    <citation type="submission" date="2016-04" db="EMBL/GenBank/DDBJ databases">
        <authorList>
            <person name="Nguyen H.D."/>
            <person name="Kesanakurti P."/>
            <person name="Cullis J."/>
            <person name="Levesque C.A."/>
            <person name="Hambleton S."/>
        </authorList>
    </citation>
    <scope>NUCLEOTIDE SEQUENCE</scope>
    <source>
        <strain evidence="2">DAOMC 238032</strain>
    </source>
</reference>
<name>A0A8T8SGY9_9BASI</name>
<feature type="compositionally biased region" description="Low complexity" evidence="1">
    <location>
        <begin position="216"/>
        <end position="231"/>
    </location>
</feature>
<protein>
    <submittedName>
        <fullName evidence="2">Uncharacterized protein</fullName>
    </submittedName>
</protein>
<organism evidence="2 3">
    <name type="scientific">Tilletia caries</name>
    <name type="common">wheat bunt fungus</name>
    <dbReference type="NCBI Taxonomy" id="13290"/>
    <lineage>
        <taxon>Eukaryota</taxon>
        <taxon>Fungi</taxon>
        <taxon>Dikarya</taxon>
        <taxon>Basidiomycota</taxon>
        <taxon>Ustilaginomycotina</taxon>
        <taxon>Exobasidiomycetes</taxon>
        <taxon>Tilletiales</taxon>
        <taxon>Tilletiaceae</taxon>
        <taxon>Tilletia</taxon>
    </lineage>
</organism>
<feature type="region of interest" description="Disordered" evidence="1">
    <location>
        <begin position="216"/>
        <end position="343"/>
    </location>
</feature>
<reference evidence="2" key="2">
    <citation type="journal article" date="2019" name="IMA Fungus">
        <title>Genome sequencing and comparison of five Tilletia species to identify candidate genes for the detection of regulated species infecting wheat.</title>
        <authorList>
            <person name="Nguyen H.D.T."/>
            <person name="Sultana T."/>
            <person name="Kesanakurti P."/>
            <person name="Hambleton S."/>
        </authorList>
    </citation>
    <scope>NUCLEOTIDE SEQUENCE</scope>
    <source>
        <strain evidence="2">DAOMC 238032</strain>
    </source>
</reference>
<gene>
    <name evidence="2" type="ORF">A4X03_0g8624</name>
</gene>
<sequence>MEYRSRLLSPRAVASFGETRNELILAVARHYDAANAIGEAVDVMDILRHAQLLAAKDCHHEGAEQQQQQQPADGHGGEMLPQQPADGDGDGGGGAEPHHQPVVMAEDEEHQAMAPGPVAEGEDESEDEEWEGGTTADGDSTESEEEGDSFEEEILGIAEEDKANEMASDVITHCATGSRHWPTGASEPTGAAVAAEGAAGAAEAAGAAGAAAAAAAARAGAAAAAAAARAGAAEEEDSGGQGPEGHSEEEGSGGQGPEGHGPSRPGASSAQASPSASRAGARGAPVVGPPADVITIEESSDDEDPVPSPRKRLQGDDRRSPSKRTKKSFGVGVANVYDSDAGN</sequence>
<feature type="compositionally biased region" description="Low complexity" evidence="1">
    <location>
        <begin position="260"/>
        <end position="291"/>
    </location>
</feature>
<evidence type="ECO:0000313" key="2">
    <source>
        <dbReference type="EMBL" id="KAE8239989.1"/>
    </source>
</evidence>